<gene>
    <name evidence="2" type="ORF">ETD83_22560</name>
</gene>
<dbReference type="EMBL" id="VCKW01000119">
    <property type="protein sequence ID" value="TMQ95313.1"/>
    <property type="molecule type" value="Genomic_DNA"/>
</dbReference>
<dbReference type="RefSeq" id="WP_138647139.1">
    <property type="nucleotide sequence ID" value="NZ_VCKW01000119.1"/>
</dbReference>
<dbReference type="SUPFAM" id="SSF53098">
    <property type="entry name" value="Ribonuclease H-like"/>
    <property type="match status" value="1"/>
</dbReference>
<organism evidence="2 3">
    <name type="scientific">Actinomadura soli</name>
    <dbReference type="NCBI Taxonomy" id="2508997"/>
    <lineage>
        <taxon>Bacteria</taxon>
        <taxon>Bacillati</taxon>
        <taxon>Actinomycetota</taxon>
        <taxon>Actinomycetes</taxon>
        <taxon>Streptosporangiales</taxon>
        <taxon>Thermomonosporaceae</taxon>
        <taxon>Actinomadura</taxon>
    </lineage>
</organism>
<dbReference type="Proteomes" id="UP000309174">
    <property type="component" value="Unassembled WGS sequence"/>
</dbReference>
<dbReference type="InterPro" id="IPR001584">
    <property type="entry name" value="Integrase_cat-core"/>
</dbReference>
<evidence type="ECO:0000259" key="1">
    <source>
        <dbReference type="Pfam" id="PF00665"/>
    </source>
</evidence>
<sequence>MDAYSRRIIGWSIDARQDTDLVINALAMAVTRRTPPPRSTILHSDHGTQYTSWAFGKRLRDAGMPGCSDRWARSVTATTIL</sequence>
<dbReference type="OrthoDB" id="3254719at2"/>
<dbReference type="InterPro" id="IPR050900">
    <property type="entry name" value="Transposase_IS3/IS150/IS904"/>
</dbReference>
<name>A0A5C4J952_9ACTN</name>
<dbReference type="GO" id="GO:0015074">
    <property type="term" value="P:DNA integration"/>
    <property type="evidence" value="ECO:0007669"/>
    <property type="project" value="InterPro"/>
</dbReference>
<dbReference type="GO" id="GO:0003676">
    <property type="term" value="F:nucleic acid binding"/>
    <property type="evidence" value="ECO:0007669"/>
    <property type="project" value="InterPro"/>
</dbReference>
<dbReference type="InterPro" id="IPR036397">
    <property type="entry name" value="RNaseH_sf"/>
</dbReference>
<dbReference type="PANTHER" id="PTHR46889:SF4">
    <property type="entry name" value="TRANSPOSASE INSO FOR INSERTION SEQUENCE ELEMENT IS911B-RELATED"/>
    <property type="match status" value="1"/>
</dbReference>
<reference evidence="2 3" key="1">
    <citation type="submission" date="2019-05" db="EMBL/GenBank/DDBJ databases">
        <title>Draft genome sequence of Actinomadura sp. 14C53.</title>
        <authorList>
            <person name="Saricaoglu S."/>
            <person name="Isik K."/>
        </authorList>
    </citation>
    <scope>NUCLEOTIDE SEQUENCE [LARGE SCALE GENOMIC DNA]</scope>
    <source>
        <strain evidence="2 3">14C53</strain>
    </source>
</reference>
<comment type="caution">
    <text evidence="2">The sequence shown here is derived from an EMBL/GenBank/DDBJ whole genome shotgun (WGS) entry which is preliminary data.</text>
</comment>
<evidence type="ECO:0000313" key="3">
    <source>
        <dbReference type="Proteomes" id="UP000309174"/>
    </source>
</evidence>
<dbReference type="Gene3D" id="3.30.420.10">
    <property type="entry name" value="Ribonuclease H-like superfamily/Ribonuclease H"/>
    <property type="match status" value="1"/>
</dbReference>
<dbReference type="PANTHER" id="PTHR46889">
    <property type="entry name" value="TRANSPOSASE INSF FOR INSERTION SEQUENCE IS3B-RELATED"/>
    <property type="match status" value="1"/>
</dbReference>
<protein>
    <submittedName>
        <fullName evidence="2">DDE-type integrase/transposase/recombinase</fullName>
    </submittedName>
</protein>
<accession>A0A5C4J952</accession>
<proteinExistence type="predicted"/>
<dbReference type="AlphaFoldDB" id="A0A5C4J952"/>
<keyword evidence="3" id="KW-1185">Reference proteome</keyword>
<dbReference type="InterPro" id="IPR012337">
    <property type="entry name" value="RNaseH-like_sf"/>
</dbReference>
<evidence type="ECO:0000313" key="2">
    <source>
        <dbReference type="EMBL" id="TMQ95313.1"/>
    </source>
</evidence>
<feature type="domain" description="Integrase catalytic" evidence="1">
    <location>
        <begin position="1"/>
        <end position="64"/>
    </location>
</feature>
<dbReference type="Pfam" id="PF00665">
    <property type="entry name" value="rve"/>
    <property type="match status" value="1"/>
</dbReference>